<keyword evidence="2" id="KW-0479">Metal-binding</keyword>
<dbReference type="PANTHER" id="PTHR34978">
    <property type="entry name" value="POSSIBLE SENSOR-TRANSDUCER PROTEIN BLAR"/>
    <property type="match status" value="1"/>
</dbReference>
<feature type="transmembrane region" description="Helical" evidence="7">
    <location>
        <begin position="34"/>
        <end position="58"/>
    </location>
</feature>
<comment type="similarity">
    <text evidence="6">Belongs to the peptidase M48 family.</text>
</comment>
<dbReference type="InterPro" id="IPR052173">
    <property type="entry name" value="Beta-lactam_resp_regulator"/>
</dbReference>
<dbReference type="InterPro" id="IPR001915">
    <property type="entry name" value="Peptidase_M48"/>
</dbReference>
<protein>
    <submittedName>
        <fullName evidence="9">M56 family metallopeptidase</fullName>
    </submittedName>
</protein>
<keyword evidence="10" id="KW-1185">Reference proteome</keyword>
<comment type="caution">
    <text evidence="9">The sequence shown here is derived from an EMBL/GenBank/DDBJ whole genome shotgun (WGS) entry which is preliminary data.</text>
</comment>
<keyword evidence="7" id="KW-0812">Transmembrane</keyword>
<comment type="cofactor">
    <cofactor evidence="6">
        <name>Zn(2+)</name>
        <dbReference type="ChEBI" id="CHEBI:29105"/>
    </cofactor>
    <text evidence="6">Binds 1 zinc ion per subunit.</text>
</comment>
<keyword evidence="5 6" id="KW-0482">Metalloprotease</keyword>
<dbReference type="Pfam" id="PF01435">
    <property type="entry name" value="Peptidase_M48"/>
    <property type="match status" value="1"/>
</dbReference>
<proteinExistence type="inferred from homology"/>
<evidence type="ECO:0000256" key="5">
    <source>
        <dbReference type="ARBA" id="ARBA00023049"/>
    </source>
</evidence>
<evidence type="ECO:0000256" key="1">
    <source>
        <dbReference type="ARBA" id="ARBA00022670"/>
    </source>
</evidence>
<evidence type="ECO:0000256" key="3">
    <source>
        <dbReference type="ARBA" id="ARBA00022801"/>
    </source>
</evidence>
<name>A0ABT1ME82_9MYCO</name>
<organism evidence="9 10">
    <name type="scientific">Mycolicibacterium arenosum</name>
    <dbReference type="NCBI Taxonomy" id="2952157"/>
    <lineage>
        <taxon>Bacteria</taxon>
        <taxon>Bacillati</taxon>
        <taxon>Actinomycetota</taxon>
        <taxon>Actinomycetes</taxon>
        <taxon>Mycobacteriales</taxon>
        <taxon>Mycobacteriaceae</taxon>
        <taxon>Mycolicibacterium</taxon>
    </lineage>
</organism>
<feature type="domain" description="Peptidase M48" evidence="8">
    <location>
        <begin position="134"/>
        <end position="206"/>
    </location>
</feature>
<dbReference type="Gene3D" id="3.30.2010.10">
    <property type="entry name" value="Metalloproteases ('zincins'), catalytic domain"/>
    <property type="match status" value="1"/>
</dbReference>
<evidence type="ECO:0000256" key="6">
    <source>
        <dbReference type="RuleBase" id="RU003983"/>
    </source>
</evidence>
<feature type="transmembrane region" description="Helical" evidence="7">
    <location>
        <begin position="286"/>
        <end position="313"/>
    </location>
</feature>
<evidence type="ECO:0000313" key="9">
    <source>
        <dbReference type="EMBL" id="MCP9276524.1"/>
    </source>
</evidence>
<keyword evidence="1 6" id="KW-0645">Protease</keyword>
<keyword evidence="3 6" id="KW-0378">Hydrolase</keyword>
<gene>
    <name evidence="9" type="ORF">NM203_30495</name>
</gene>
<keyword evidence="7" id="KW-1133">Transmembrane helix</keyword>
<evidence type="ECO:0000256" key="2">
    <source>
        <dbReference type="ARBA" id="ARBA00022723"/>
    </source>
</evidence>
<feature type="transmembrane region" description="Helical" evidence="7">
    <location>
        <begin position="240"/>
        <end position="266"/>
    </location>
</feature>
<keyword evidence="4 6" id="KW-0862">Zinc</keyword>
<dbReference type="CDD" id="cd07326">
    <property type="entry name" value="M56_BlaR1_MecR1_like"/>
    <property type="match status" value="1"/>
</dbReference>
<evidence type="ECO:0000256" key="7">
    <source>
        <dbReference type="SAM" id="Phobius"/>
    </source>
</evidence>
<feature type="transmembrane region" description="Helical" evidence="7">
    <location>
        <begin position="93"/>
        <end position="115"/>
    </location>
</feature>
<sequence>MTVAASLLLYVVAVLAAGPKLLLRITADGGAPRLAITAWLTAVVTVLGCSVAAVALLLCEAAGHWDSPDALIASCLERLQAILLGHAGWPARIVATVAVVIAVGSLVAICVRVGLALRRMRTHTFDHADAVRLVGRSDGSDVIVIEATEPAAYCVAGRPPAIVVTTAALAALDRTQLAAVVAHERAHLDGRHAYVVAAVRGLASALPRIKLFTSAATQIGSLLEMCADDAAARRHGNQPLLAGLLMLSGAITPARALAAASVAVLVRAERLADPQKGFARVQTRVTLGGAVAAMAATPMTIFVLALSGVLICFA</sequence>
<evidence type="ECO:0000256" key="4">
    <source>
        <dbReference type="ARBA" id="ARBA00022833"/>
    </source>
</evidence>
<dbReference type="EMBL" id="JANDBD010000017">
    <property type="protein sequence ID" value="MCP9276524.1"/>
    <property type="molecule type" value="Genomic_DNA"/>
</dbReference>
<evidence type="ECO:0000259" key="8">
    <source>
        <dbReference type="Pfam" id="PF01435"/>
    </source>
</evidence>
<accession>A0ABT1ME82</accession>
<keyword evidence="7" id="KW-0472">Membrane</keyword>
<reference evidence="9 10" key="1">
    <citation type="submission" date="2022-06" db="EMBL/GenBank/DDBJ databases">
        <title>Mycolicibacterium sp. CAU 1645 isolated from seawater.</title>
        <authorList>
            <person name="Kim W."/>
        </authorList>
    </citation>
    <scope>NUCLEOTIDE SEQUENCE [LARGE SCALE GENOMIC DNA]</scope>
    <source>
        <strain evidence="9 10">CAU 1645</strain>
    </source>
</reference>
<dbReference type="Proteomes" id="UP001651690">
    <property type="component" value="Unassembled WGS sequence"/>
</dbReference>
<dbReference type="RefSeq" id="WP_255064583.1">
    <property type="nucleotide sequence ID" value="NZ_JANDBD010000017.1"/>
</dbReference>
<evidence type="ECO:0000313" key="10">
    <source>
        <dbReference type="Proteomes" id="UP001651690"/>
    </source>
</evidence>
<dbReference type="PANTHER" id="PTHR34978:SF3">
    <property type="entry name" value="SLR0241 PROTEIN"/>
    <property type="match status" value="1"/>
</dbReference>